<sequence>MKTLLCLLGFFFSFGVLADAQPSVVNGQVTDIAEDHMMVSTSDGLYKVVADPDMLDELEPGMNVEVTGEHHMQASEVRIDHKNRKNPLGE</sequence>
<organism evidence="2 3">
    <name type="scientific">Salinivibrio proteolyticus</name>
    <dbReference type="NCBI Taxonomy" id="334715"/>
    <lineage>
        <taxon>Bacteria</taxon>
        <taxon>Pseudomonadati</taxon>
        <taxon>Pseudomonadota</taxon>
        <taxon>Gammaproteobacteria</taxon>
        <taxon>Vibrionales</taxon>
        <taxon>Vibrionaceae</taxon>
        <taxon>Salinivibrio</taxon>
    </lineage>
</organism>
<proteinExistence type="predicted"/>
<feature type="signal peptide" evidence="1">
    <location>
        <begin position="1"/>
        <end position="18"/>
    </location>
</feature>
<evidence type="ECO:0000313" key="2">
    <source>
        <dbReference type="EMBL" id="WBA13809.1"/>
    </source>
</evidence>
<dbReference type="RefSeq" id="WP_077455974.1">
    <property type="nucleotide sequence ID" value="NZ_CP114584.1"/>
</dbReference>
<evidence type="ECO:0000256" key="1">
    <source>
        <dbReference type="SAM" id="SignalP"/>
    </source>
</evidence>
<keyword evidence="1" id="KW-0732">Signal</keyword>
<evidence type="ECO:0000313" key="3">
    <source>
        <dbReference type="Proteomes" id="UP001164676"/>
    </source>
</evidence>
<feature type="chain" id="PRO_5045268643" description="DUF1344 domain-containing protein" evidence="1">
    <location>
        <begin position="19"/>
        <end position="90"/>
    </location>
</feature>
<keyword evidence="3" id="KW-1185">Reference proteome</keyword>
<dbReference type="EMBL" id="CP114584">
    <property type="protein sequence ID" value="WBA13809.1"/>
    <property type="molecule type" value="Genomic_DNA"/>
</dbReference>
<gene>
    <name evidence="2" type="ORF">N7E60_08635</name>
</gene>
<accession>A0ABY7LBV7</accession>
<dbReference type="Proteomes" id="UP001164676">
    <property type="component" value="Chromosome"/>
</dbReference>
<evidence type="ECO:0008006" key="4">
    <source>
        <dbReference type="Google" id="ProtNLM"/>
    </source>
</evidence>
<protein>
    <recommendedName>
        <fullName evidence="4">DUF1344 domain-containing protein</fullName>
    </recommendedName>
</protein>
<name>A0ABY7LBV7_9GAMM</name>
<reference evidence="2" key="1">
    <citation type="submission" date="2022-09" db="EMBL/GenBank/DDBJ databases">
        <authorList>
            <person name="Li Z.-J."/>
        </authorList>
    </citation>
    <scope>NUCLEOTIDE SEQUENCE</scope>
    <source>
        <strain evidence="2">TGB10</strain>
    </source>
</reference>